<feature type="transmembrane region" description="Helical" evidence="2">
    <location>
        <begin position="12"/>
        <end position="31"/>
    </location>
</feature>
<gene>
    <name evidence="3" type="ORF">BCR26_17195</name>
</gene>
<evidence type="ECO:0000256" key="2">
    <source>
        <dbReference type="SAM" id="Phobius"/>
    </source>
</evidence>
<accession>A0A1E5KU73</accession>
<protein>
    <submittedName>
        <fullName evidence="3">Uncharacterized protein</fullName>
    </submittedName>
</protein>
<name>A0A1E5KU73_9ENTE</name>
<keyword evidence="4" id="KW-1185">Reference proteome</keyword>
<dbReference type="RefSeq" id="WP_069699715.1">
    <property type="nucleotide sequence ID" value="NZ_MIEK01000053.1"/>
</dbReference>
<dbReference type="STRING" id="762845.BCR26_17195"/>
<dbReference type="AlphaFoldDB" id="A0A1E5KU73"/>
<comment type="caution">
    <text evidence="3">The sequence shown here is derived from an EMBL/GenBank/DDBJ whole genome shotgun (WGS) entry which is preliminary data.</text>
</comment>
<sequence>MEKSKKNRGIMITGIIAAMMLIAGTFAWTAFSQRALNENEGKNANMGGRIHDDYHKKSGNKDIYAENFGKKDLLVRIKLSEYFEGNGEPLVGKTSKDDRASWIPYSLPVKELADDPYRAYVNWELGGDKVFLPTFNMDNQSLETDAAGDAIDFIVNGPTNLVLNEKGQLNDGTQDFFIEGEAYTNPDDSNSTQTAKKTLPGTQDPISMESWKNLPKKDQKGNYWVIDTDGWAYWAQLLEPKESTSLLLNQLNYEEEALYDFDSWYYGIDVIGEFTTVEDADKFEESEHGKASSDAQNLIKAITPQEEVFTYELEFTHKNAGESIEMNSQEKKEFSAKVSKISSLNGKVSENTNVSWFVDKTDAASITDIDEGKGELKTKSVSENTVVKVTATANDDATVTESFDLMVKPFTIGKLATVFNFYGEDYLHLKAFDDGNHLIQKVFIKGINDLPKGKSSSEYNNSDLDVSMKEFYNNMDPVAQDFVQPVQKEFKVGEAKVLGGGSVADLTDSFKADLLDIDSQNDLAVYTPSGEKKAFAMSAAELNNLQSASGELLQNRTERARMHSNTNQVFLRTASGGKSISTSYGDAKLLTLATSNTSPAIPTLVIRTP</sequence>
<feature type="region of interest" description="Disordered" evidence="1">
    <location>
        <begin position="183"/>
        <end position="209"/>
    </location>
</feature>
<dbReference type="Proteomes" id="UP000095256">
    <property type="component" value="Unassembled WGS sequence"/>
</dbReference>
<proteinExistence type="predicted"/>
<evidence type="ECO:0000256" key="1">
    <source>
        <dbReference type="SAM" id="MobiDB-lite"/>
    </source>
</evidence>
<dbReference type="OrthoDB" id="2243065at2"/>
<reference evidence="3 4" key="1">
    <citation type="submission" date="2016-09" db="EMBL/GenBank/DDBJ databases">
        <authorList>
            <person name="Capua I."/>
            <person name="De Benedictis P."/>
            <person name="Joannis T."/>
            <person name="Lombin L.H."/>
            <person name="Cattoli G."/>
        </authorList>
    </citation>
    <scope>NUCLEOTIDE SEQUENCE [LARGE SCALE GENOMIC DNA]</scope>
    <source>
        <strain evidence="3 4">LMG 25899</strain>
    </source>
</reference>
<evidence type="ECO:0000313" key="4">
    <source>
        <dbReference type="Proteomes" id="UP000095256"/>
    </source>
</evidence>
<evidence type="ECO:0000313" key="3">
    <source>
        <dbReference type="EMBL" id="OEH81308.1"/>
    </source>
</evidence>
<dbReference type="EMBL" id="MIEK01000053">
    <property type="protein sequence ID" value="OEH81308.1"/>
    <property type="molecule type" value="Genomic_DNA"/>
</dbReference>
<organism evidence="3 4">
    <name type="scientific">Enterococcus rivorum</name>
    <dbReference type="NCBI Taxonomy" id="762845"/>
    <lineage>
        <taxon>Bacteria</taxon>
        <taxon>Bacillati</taxon>
        <taxon>Bacillota</taxon>
        <taxon>Bacilli</taxon>
        <taxon>Lactobacillales</taxon>
        <taxon>Enterococcaceae</taxon>
        <taxon>Enterococcus</taxon>
    </lineage>
</organism>
<keyword evidence="2" id="KW-0472">Membrane</keyword>
<feature type="compositionally biased region" description="Polar residues" evidence="1">
    <location>
        <begin position="186"/>
        <end position="205"/>
    </location>
</feature>
<keyword evidence="2" id="KW-1133">Transmembrane helix</keyword>
<keyword evidence="2" id="KW-0812">Transmembrane</keyword>